<gene>
    <name evidence="2" type="ORF">KL86DPRO_30109</name>
</gene>
<feature type="region of interest" description="Disordered" evidence="1">
    <location>
        <begin position="108"/>
        <end position="127"/>
    </location>
</feature>
<dbReference type="InterPro" id="IPR011049">
    <property type="entry name" value="Serralysin-like_metalloprot_C"/>
</dbReference>
<dbReference type="InterPro" id="IPR001343">
    <property type="entry name" value="Hemolysn_Ca-bd"/>
</dbReference>
<proteinExistence type="predicted"/>
<reference evidence="2" key="1">
    <citation type="submission" date="2016-04" db="EMBL/GenBank/DDBJ databases">
        <authorList>
            <person name="Evans L.H."/>
            <person name="Alamgir A."/>
            <person name="Owens N."/>
            <person name="Weber N.D."/>
            <person name="Virtaneva K."/>
            <person name="Barbian K."/>
            <person name="Babar A."/>
            <person name="Rosenke K."/>
        </authorList>
    </citation>
    <scope>NUCLEOTIDE SEQUENCE</scope>
    <source>
        <strain evidence="2">86</strain>
    </source>
</reference>
<evidence type="ECO:0000313" key="2">
    <source>
        <dbReference type="EMBL" id="SBW07740.1"/>
    </source>
</evidence>
<feature type="compositionally biased region" description="Basic and acidic residues" evidence="1">
    <location>
        <begin position="1223"/>
        <end position="1232"/>
    </location>
</feature>
<evidence type="ECO:0000256" key="1">
    <source>
        <dbReference type="SAM" id="MobiDB-lite"/>
    </source>
</evidence>
<feature type="region of interest" description="Disordered" evidence="1">
    <location>
        <begin position="315"/>
        <end position="354"/>
    </location>
</feature>
<feature type="region of interest" description="Disordered" evidence="1">
    <location>
        <begin position="818"/>
        <end position="872"/>
    </location>
</feature>
<feature type="region of interest" description="Disordered" evidence="1">
    <location>
        <begin position="898"/>
        <end position="925"/>
    </location>
</feature>
<feature type="region of interest" description="Disordered" evidence="1">
    <location>
        <begin position="1198"/>
        <end position="1237"/>
    </location>
</feature>
<dbReference type="GO" id="GO:0005509">
    <property type="term" value="F:calcium ion binding"/>
    <property type="evidence" value="ECO:0007669"/>
    <property type="project" value="InterPro"/>
</dbReference>
<accession>A0A212K7R2</accession>
<sequence>MTTTPISTLSARPVNVLSVPAPKAGDALAVEMIPGSAVELPFNPGDATASRVGNDLVFEQEDSGSVSINNFFVVEDGGGLPSLILPGGEEVAAADALAGSGVELETAAGPGAAGNAPGSGSGEYADDPGSLVDGISRLGSLGTIYWDRATEVPEQYQNLEFPGGGIGLGAQSDLGGLIGIVGGVYEDGLPFQHLGDRETFVPAQLVFTFTPTGTTVVDGIHISGFPAGTVIILGDPHDPDSPRITISGPGQVLDFTEQDFANGVYLVPPKNSDADITITIDVDVHAESSGYSGTISGTTTIVVDAVADRPDLDEYGAAADSSTHVSDKTTSDQEYDHGFNKTESTVSTGENGGGATVTVTVQATFDDYLDGSERHFLLVQTHEHLSLNPDSLPKGYHYVGTIVIDGVEYHQIEVDNALIADGGGTVTLPIPFETTGDADEKAGKDETFNLDVGAYAEDDATDGEIDLSNNTAYIVTPEGDGVSATVDVVNSTLSVKVGWASEGNNAAKFKGGTYNPDFNKMDEGDGVDKDSTGKAGAPISISLEPGTYEGSPECITSVELTFSAGRGDLCIGGTPVYNGMTIPGANNVTYTVSIAANGAITITVNGGHVTSLDDLDLSFKPSGKGDAQYDDTDVNMSFKVNVSNEEGAKAEYKGATEIVIDAVADKPIGGNGTADYGFHDDGSARAAATPGDTVELTFKVRFPDTDGSEDHRFFIRVDGNNGSATHEYGDHIIDAARIKELNALGAGLNAKGEYLEIPIPHPSLFDANGNYTDPQTGLTIHYDAATGTYTYPDLDITIKDNGNGNYTVSGVEVELPDTQTLTDGDKSNGELDGNTGDTKMDFDSLAWAHEKGGEKGSSEANNEHDTGNNDAFTKGKATVEINTVGADTKNFAFAGDAGFENDQWHNNRPGSDPAKTDADGNDNSTAGGVPIALTWNFADTSEYVTEIVITVPLDRFGNPVGEIQYKHADGTVTTYTADADGKIRIPVDAEDAKKGFDEDDLTFMPKGNESGKFELDIDAIVKDPDSDDTRTVDVTTDEHKLVIAIDAVANRSGAVTGEGSFENGLDAFAPKDGEPIALKLKTTFDDNDGSERHFLLLEQMPGWAAKLGTDLYDLDGDGTKEMYFKIPVPTMPPEGSDANYAGDAHHLSTAQWQALLDNGSITVQRDGYSVTITLAKGADGSFDPSQPWTVEAVVDVTPPHLPEGEQSLHTGSLAQEESIDQSTENRDAEFKDNNTAMRQGESLTFDVNYTEGIRVDTKFLYENNEQYEGPAYRDADGNIVPRYEQSGTISVTPSSGDDSFIGKLEVSIPSGHGTLYVEIDGEMIQLQPGGSPYDYTTKDGVSGKLFVDDDGTKLTVRFEPENSNDHYKGIDLEVHVDGDYSDKDIDVTVKGDLVNEHSGQRTDGVSGKGEVVVDAVAQAPDTVDNAVDHTTNADTTDGAGAKVTLTTTFTDMDNSEGHYFIVEVKPGFSYTFTDASGTHTIDVTSDWPTVIGPDGKTYFKIPAETDAKGNASLDLEVRVAPGGEEVVRQNGEADDATFKYGAMSVEEHLSDSGEITYDNNIAFNEGNEFTIDVDLDGGPGGDRPVTVDPAYENNTPDAHIGKDAVGDEQYAKVHLPEDADTVLLHPDRGQMMWKNPETGEYEELPKDGSGWYIVHKDQVNDVYFKLPKDYDDTDVKLDYKVEGGEHGGDKGSFDIVVDAVAQMGSVVNDDDTKPEVHTDPGYANVYGDEVTITVPLSGLLDPHDTTDYYVLVEAQPGWECLNPGAQLILIDGKSYFRVPFGHDRIDADGNAKVDITLKTPAGNVEEELGVRVMAHDRASDNGEMTMDNNTSISEEVTVDIVKTVAELSLSMSVGTGYEDNLDGFAGISVAGLTGNDEVTEMHFSVDSAKGVFLYENQPLGDGTYTHGNVTITVSTVDGRTTVSFTPAAPATGLTAEDLEAISNKFGFGTAEGNHSNEDIDIDWNYTVRDTESGDTANSGDKTRTVIIDAVAHAPELTEYEVDYGAGKSAALPGETVTIRAAVAFTCIEAETNYVLVQFTPGWEVTGITLTGPDGTQIHYSPAELAAMEIFYPNGTGGGGAYYKLPLEKDGVTIDPGASEGDKYTVNVDVDVKAPESGITGDTSGELGVGGAAVDSYGDGETSLSNNVDSGVGGDGIDIGVVDTTGIDARQDGDIPAEGAGNSIAIIIEPEGGNNDVIAKLTLTNPDPASGDFWYDGQKLAYDANGKVVLPPEGAPEGWTFDTSKLEFRPSETFGGTLNITIDATVKDAGSGASKDGFTGTFTIEVTPVATQPTDLQASSEFSEDGGIWSLTLSAAFADVDGSEQHFFLFTIPDGMHLLGDYPGLTQVTGPDGNMYWQITVDSHDPNPEVMLSFTADSTWDGTSGVDFHAGASENNETAWADTTGGNTSSPADDGAFTYRTEHVEGTADFSTVAENLHITGGDGDDTITGGLGNDVIDAGDGNDVIHANAGDNIIIGGAGNDEMFGGDGQDTFFWDLSHFGQGEAAHDVVHDFEYQKDTLLFNDVLDGVDFSSFDDIMGFINNGNGSFANSQMQLNSDSFSLTADFSENGVSLNINCNGAQQIIDVNFGGSGGADYQMPADAEQAAEILKYLISQGTI</sequence>
<feature type="compositionally biased region" description="Low complexity" evidence="1">
    <location>
        <begin position="108"/>
        <end position="118"/>
    </location>
</feature>
<dbReference type="Pfam" id="PF00353">
    <property type="entry name" value="HemolysinCabind"/>
    <property type="match status" value="1"/>
</dbReference>
<feature type="compositionally biased region" description="Basic and acidic residues" evidence="1">
    <location>
        <begin position="838"/>
        <end position="867"/>
    </location>
</feature>
<dbReference type="EMBL" id="FLUQ01000003">
    <property type="protein sequence ID" value="SBW07740.1"/>
    <property type="molecule type" value="Genomic_DNA"/>
</dbReference>
<protein>
    <submittedName>
        <fullName evidence="2">Uncharacterized protein</fullName>
    </submittedName>
</protein>
<organism evidence="2">
    <name type="scientific">uncultured delta proteobacterium</name>
    <dbReference type="NCBI Taxonomy" id="34034"/>
    <lineage>
        <taxon>Bacteria</taxon>
        <taxon>Deltaproteobacteria</taxon>
        <taxon>environmental samples</taxon>
    </lineage>
</organism>
<dbReference type="SUPFAM" id="SSF51120">
    <property type="entry name" value="beta-Roll"/>
    <property type="match status" value="1"/>
</dbReference>
<dbReference type="Gene3D" id="2.150.10.10">
    <property type="entry name" value="Serralysin-like metalloprotease, C-terminal"/>
    <property type="match status" value="1"/>
</dbReference>
<dbReference type="PRINTS" id="PR00313">
    <property type="entry name" value="CABNDNGRPT"/>
</dbReference>
<name>A0A212K7R2_9DELT</name>
<feature type="compositionally biased region" description="Basic and acidic residues" evidence="1">
    <location>
        <begin position="325"/>
        <end position="340"/>
    </location>
</feature>